<dbReference type="InterPro" id="IPR018170">
    <property type="entry name" value="Aldo/ket_reductase_CS"/>
</dbReference>
<dbReference type="Proteomes" id="UP001497525">
    <property type="component" value="Unassembled WGS sequence"/>
</dbReference>
<accession>A0AAV2SZG7</accession>
<dbReference type="GO" id="GO:0016491">
    <property type="term" value="F:oxidoreductase activity"/>
    <property type="evidence" value="ECO:0007669"/>
    <property type="project" value="UniProtKB-KW"/>
</dbReference>
<evidence type="ECO:0000313" key="9">
    <source>
        <dbReference type="Proteomes" id="UP001497525"/>
    </source>
</evidence>
<evidence type="ECO:0000256" key="5">
    <source>
        <dbReference type="PIRSR" id="PIRSR000097-2"/>
    </source>
</evidence>
<dbReference type="PANTHER" id="PTHR11732">
    <property type="entry name" value="ALDO/KETO REDUCTASE"/>
    <property type="match status" value="1"/>
</dbReference>
<comment type="similarity">
    <text evidence="1">Belongs to the aldo/keto reductase family.</text>
</comment>
<keyword evidence="2" id="KW-0521">NADP</keyword>
<organism evidence="8 9">
    <name type="scientific">Calicophoron daubneyi</name>
    <name type="common">Rumen fluke</name>
    <name type="synonym">Paramphistomum daubneyi</name>
    <dbReference type="NCBI Taxonomy" id="300641"/>
    <lineage>
        <taxon>Eukaryota</taxon>
        <taxon>Metazoa</taxon>
        <taxon>Spiralia</taxon>
        <taxon>Lophotrochozoa</taxon>
        <taxon>Platyhelminthes</taxon>
        <taxon>Trematoda</taxon>
        <taxon>Digenea</taxon>
        <taxon>Plagiorchiida</taxon>
        <taxon>Pronocephalata</taxon>
        <taxon>Paramphistomoidea</taxon>
        <taxon>Paramphistomidae</taxon>
        <taxon>Calicophoron</taxon>
    </lineage>
</organism>
<dbReference type="EMBL" id="CAXLJL010000002">
    <property type="protein sequence ID" value="CAL5129498.1"/>
    <property type="molecule type" value="Genomic_DNA"/>
</dbReference>
<comment type="caution">
    <text evidence="8">The sequence shown here is derived from an EMBL/GenBank/DDBJ whole genome shotgun (WGS) entry which is preliminary data.</text>
</comment>
<dbReference type="PIRSF" id="PIRSF000097">
    <property type="entry name" value="AKR"/>
    <property type="match status" value="1"/>
</dbReference>
<evidence type="ECO:0000256" key="6">
    <source>
        <dbReference type="PIRSR" id="PIRSR000097-3"/>
    </source>
</evidence>
<feature type="active site" description="Proton donor" evidence="4">
    <location>
        <position position="48"/>
    </location>
</feature>
<protein>
    <recommendedName>
        <fullName evidence="7">NADP-dependent oxidoreductase domain-containing protein</fullName>
    </recommendedName>
</protein>
<feature type="binding site" evidence="5">
    <location>
        <position position="110"/>
    </location>
    <ligand>
        <name>substrate</name>
    </ligand>
</feature>
<evidence type="ECO:0000256" key="1">
    <source>
        <dbReference type="ARBA" id="ARBA00007905"/>
    </source>
</evidence>
<dbReference type="InterPro" id="IPR020471">
    <property type="entry name" value="AKR"/>
</dbReference>
<dbReference type="AlphaFoldDB" id="A0AAV2SZG7"/>
<gene>
    <name evidence="8" type="ORF">CDAUBV1_LOCUS404</name>
</gene>
<proteinExistence type="inferred from homology"/>
<sequence>MEELQFSNGRKIPFVGLGTWNSAPGEVRQAIKSALEVGYRFFDCAALYGNEKEIGGGLEEGMKTLGIKREDVVVSSKVWCTFMRPELVGQACRKTLSDLRLSYLDLYLVHWPVALQPGNGPFPLTSDGSAFAIDDSVLLTDTWKAMEKLVDEGLVKSIGISNFNHRQIEKIFSNCRIKPVNLQIEVHADFPNTKLVEYAQSKGLTVTAYAPLGSPPKSVDQPNSLCEGPNMFLCGGQRNLFTEPWVTAIAEKYNKTPAQVLLRWLVQRKIIVIPKSVRLARMKENAQIFDFSLTPDEMRIMQTSGLNKRQFDPIGMRAHPEYPFNDEY</sequence>
<name>A0AAV2SZG7_CALDB</name>
<evidence type="ECO:0000259" key="7">
    <source>
        <dbReference type="Pfam" id="PF00248"/>
    </source>
</evidence>
<dbReference type="PRINTS" id="PR00069">
    <property type="entry name" value="ALDKETRDTASE"/>
</dbReference>
<dbReference type="Gene3D" id="3.20.20.100">
    <property type="entry name" value="NADP-dependent oxidoreductase domain"/>
    <property type="match status" value="1"/>
</dbReference>
<dbReference type="FunFam" id="3.20.20.100:FF:000006">
    <property type="entry name" value="Aldo-keto reductase family 1 member A1"/>
    <property type="match status" value="1"/>
</dbReference>
<dbReference type="SUPFAM" id="SSF51430">
    <property type="entry name" value="NAD(P)-linked oxidoreductase"/>
    <property type="match status" value="1"/>
</dbReference>
<evidence type="ECO:0000256" key="2">
    <source>
        <dbReference type="ARBA" id="ARBA00022857"/>
    </source>
</evidence>
<feature type="domain" description="NADP-dependent oxidoreductase" evidence="7">
    <location>
        <begin position="16"/>
        <end position="302"/>
    </location>
</feature>
<keyword evidence="3" id="KW-0560">Oxidoreductase</keyword>
<evidence type="ECO:0000256" key="3">
    <source>
        <dbReference type="ARBA" id="ARBA00023002"/>
    </source>
</evidence>
<dbReference type="PROSITE" id="PS00062">
    <property type="entry name" value="ALDOKETO_REDUCTASE_2"/>
    <property type="match status" value="1"/>
</dbReference>
<dbReference type="InterPro" id="IPR036812">
    <property type="entry name" value="NAD(P)_OxRdtase_dom_sf"/>
</dbReference>
<dbReference type="InterPro" id="IPR023210">
    <property type="entry name" value="NADP_OxRdtase_dom"/>
</dbReference>
<dbReference type="Pfam" id="PF00248">
    <property type="entry name" value="Aldo_ket_red"/>
    <property type="match status" value="1"/>
</dbReference>
<evidence type="ECO:0000256" key="4">
    <source>
        <dbReference type="PIRSR" id="PIRSR000097-1"/>
    </source>
</evidence>
<reference evidence="8" key="1">
    <citation type="submission" date="2024-06" db="EMBL/GenBank/DDBJ databases">
        <authorList>
            <person name="Liu X."/>
            <person name="Lenzi L."/>
            <person name="Haldenby T S."/>
            <person name="Uol C."/>
        </authorList>
    </citation>
    <scope>NUCLEOTIDE SEQUENCE</scope>
</reference>
<feature type="site" description="Lowers pKa of active site Tyr" evidence="6">
    <location>
        <position position="77"/>
    </location>
</feature>
<evidence type="ECO:0000313" key="8">
    <source>
        <dbReference type="EMBL" id="CAL5129498.1"/>
    </source>
</evidence>